<evidence type="ECO:0000259" key="1">
    <source>
        <dbReference type="SMART" id="SM00943"/>
    </source>
</evidence>
<proteinExistence type="predicted"/>
<evidence type="ECO:0000313" key="3">
    <source>
        <dbReference type="Proteomes" id="UP000516373"/>
    </source>
</evidence>
<organism evidence="2 3">
    <name type="scientific">Streptomyces tuirus</name>
    <dbReference type="NCBI Taxonomy" id="68278"/>
    <lineage>
        <taxon>Bacteria</taxon>
        <taxon>Bacillati</taxon>
        <taxon>Actinomycetota</taxon>
        <taxon>Actinomycetes</taxon>
        <taxon>Kitasatosporales</taxon>
        <taxon>Streptomycetaceae</taxon>
        <taxon>Streptomyces</taxon>
    </lineage>
</organism>
<dbReference type="InterPro" id="IPR015330">
    <property type="entry name" value="DNA_primase/pol_bifunc_N"/>
</dbReference>
<dbReference type="CDD" id="cd04859">
    <property type="entry name" value="Prim_Pol"/>
    <property type="match status" value="1"/>
</dbReference>
<protein>
    <submittedName>
        <fullName evidence="2">DNA primase</fullName>
    </submittedName>
</protein>
<dbReference type="SUPFAM" id="SSF56747">
    <property type="entry name" value="Prim-pol domain"/>
    <property type="match status" value="1"/>
</dbReference>
<dbReference type="EMBL" id="AP023439">
    <property type="protein sequence ID" value="BCL20303.1"/>
    <property type="molecule type" value="Genomic_DNA"/>
</dbReference>
<dbReference type="SMART" id="SM00943">
    <property type="entry name" value="Prim-Pol"/>
    <property type="match status" value="1"/>
</dbReference>
<gene>
    <name evidence="2" type="ORF">GCM10017668_21460</name>
</gene>
<name>A0A7G1NAZ5_9ACTN</name>
<accession>A0A7G1NAZ5</accession>
<sequence length="287" mass="29701">MSNHEKALDNALRAAAQGYAVAPTTINKTPAIPSPHAKGHNCKGQCGQPGHGVYDATTNTADVRRLFGLAPKAVGYLIACRGRLVGLDIDVKNGVNGYETLAELGRKHGFEIPRITTTVFTPSGGAHVWLTVPEGVTVPNSVGRLGPGLDVRGTGGYLVGPGSTGRAGEYTFHPKTGYTEPQPAPAALLALMLPPPPVVRPQRRVTTAPDAAGRTLTGLVNVVLSSAQGTRNDRLFWAASKAWAHVADGHLAAGDVEAELIGAATQIGLGEAEARRTIASAGRGVHA</sequence>
<dbReference type="AlphaFoldDB" id="A0A7G1NAZ5"/>
<dbReference type="Proteomes" id="UP000516373">
    <property type="component" value="Chromosome"/>
</dbReference>
<evidence type="ECO:0000313" key="2">
    <source>
        <dbReference type="EMBL" id="BCL20303.1"/>
    </source>
</evidence>
<feature type="domain" description="DNA primase/polymerase bifunctional N-terminal" evidence="1">
    <location>
        <begin position="11"/>
        <end position="188"/>
    </location>
</feature>
<dbReference type="KEGG" id="stui:GCM10017668_21460"/>
<dbReference type="RefSeq" id="WP_190898524.1">
    <property type="nucleotide sequence ID" value="NZ_AP023439.1"/>
</dbReference>
<reference evidence="2 3" key="1">
    <citation type="journal article" date="2014" name="Int. J. Syst. Evol. Microbiol.">
        <title>Complete genome sequence of Corynebacterium casei LMG S-19264T (=DSM 44701T), isolated from a smear-ripened cheese.</title>
        <authorList>
            <consortium name="US DOE Joint Genome Institute (JGI-PGF)"/>
            <person name="Walter F."/>
            <person name="Albersmeier A."/>
            <person name="Kalinowski J."/>
            <person name="Ruckert C."/>
        </authorList>
    </citation>
    <scope>NUCLEOTIDE SEQUENCE [LARGE SCALE GENOMIC DNA]</scope>
    <source>
        <strain evidence="2 3">JCM 4255</strain>
    </source>
</reference>
<dbReference type="Pfam" id="PF09250">
    <property type="entry name" value="Prim-Pol"/>
    <property type="match status" value="1"/>
</dbReference>